<feature type="signal peptide" evidence="6">
    <location>
        <begin position="1"/>
        <end position="18"/>
    </location>
</feature>
<dbReference type="Pfam" id="PF05602">
    <property type="entry name" value="CLPTM1"/>
    <property type="match status" value="1"/>
</dbReference>
<keyword evidence="8" id="KW-1185">Reference proteome</keyword>
<dbReference type="OrthoDB" id="378564at2759"/>
<comment type="caution">
    <text evidence="7">The sequence shown here is derived from an EMBL/GenBank/DDBJ whole genome shotgun (WGS) entry which is preliminary data.</text>
</comment>
<name>A0A8H8A197_9FUNG</name>
<accession>A0A8H8A197</accession>
<dbReference type="GO" id="GO:0016020">
    <property type="term" value="C:membrane"/>
    <property type="evidence" value="ECO:0007669"/>
    <property type="project" value="UniProtKB-SubCell"/>
</dbReference>
<evidence type="ECO:0000256" key="4">
    <source>
        <dbReference type="ARBA" id="ARBA00022989"/>
    </source>
</evidence>
<keyword evidence="3 7" id="KW-0812">Transmembrane</keyword>
<gene>
    <name evidence="7" type="ORF">BJ554DRAFT_1764</name>
</gene>
<dbReference type="PANTHER" id="PTHR21347">
    <property type="entry name" value="CLEFT LIP AND PALATE ASSOCIATED TRANSMEMBRANE PROTEIN-RELATED"/>
    <property type="match status" value="1"/>
</dbReference>
<dbReference type="InterPro" id="IPR008429">
    <property type="entry name" value="CLPTM1"/>
</dbReference>
<comment type="similarity">
    <text evidence="2">Belongs to the CLPTM1 family.</text>
</comment>
<evidence type="ECO:0000313" key="7">
    <source>
        <dbReference type="EMBL" id="KAG5463096.1"/>
    </source>
</evidence>
<evidence type="ECO:0000313" key="8">
    <source>
        <dbReference type="Proteomes" id="UP000673691"/>
    </source>
</evidence>
<organism evidence="7 8">
    <name type="scientific">Olpidium bornovanus</name>
    <dbReference type="NCBI Taxonomy" id="278681"/>
    <lineage>
        <taxon>Eukaryota</taxon>
        <taxon>Fungi</taxon>
        <taxon>Fungi incertae sedis</taxon>
        <taxon>Olpidiomycota</taxon>
        <taxon>Olpidiomycotina</taxon>
        <taxon>Olpidiomycetes</taxon>
        <taxon>Olpidiales</taxon>
        <taxon>Olpidiaceae</taxon>
        <taxon>Olpidium</taxon>
    </lineage>
</organism>
<evidence type="ECO:0000256" key="6">
    <source>
        <dbReference type="SAM" id="SignalP"/>
    </source>
</evidence>
<dbReference type="AlphaFoldDB" id="A0A8H8A197"/>
<keyword evidence="6" id="KW-0732">Signal</keyword>
<evidence type="ECO:0000256" key="5">
    <source>
        <dbReference type="ARBA" id="ARBA00023136"/>
    </source>
</evidence>
<evidence type="ECO:0000256" key="3">
    <source>
        <dbReference type="ARBA" id="ARBA00022692"/>
    </source>
</evidence>
<keyword evidence="4" id="KW-1133">Transmembrane helix</keyword>
<sequence length="350" mass="39194">MFVMLTVAFLGANAVSRAGPVWQLRGIQLDDVKETTVEKNISLPDSTRSNGTMVAHVYLVAEGKEADPHSGNRDSLLMHVSTPLTRYIRLLPQNARRNLLVSKGAGLGAGGQEDGRELSIVSHWKPVLHIEVVEDRNEYPFGAVPADLPLSYVQTPDWPYLPMIQINELGIQKKHLVPIEASEGRDGDSGERKEGNMPLKISFRRVHLGLFRIGRTMAESLRTMSMPDSPFRMSEMEVDNLRQLFFETEPRLLAATMFASIMHLLFDFLAFKSDISHWRDKETMEGVSKTSVTLAAVGHVIAVFYLWDKRKETSSLVIGGAIVAATGKNMVDNQEKFCSSKGRRIRRKNF</sequence>
<dbReference type="Proteomes" id="UP000673691">
    <property type="component" value="Unassembled WGS sequence"/>
</dbReference>
<keyword evidence="5" id="KW-0472">Membrane</keyword>
<dbReference type="GO" id="GO:0012505">
    <property type="term" value="C:endomembrane system"/>
    <property type="evidence" value="ECO:0007669"/>
    <property type="project" value="TreeGrafter"/>
</dbReference>
<feature type="chain" id="PRO_5034394235" evidence="6">
    <location>
        <begin position="19"/>
        <end position="350"/>
    </location>
</feature>
<comment type="subcellular location">
    <subcellularLocation>
        <location evidence="1">Membrane</location>
        <topology evidence="1">Multi-pass membrane protein</topology>
    </subcellularLocation>
</comment>
<evidence type="ECO:0000256" key="1">
    <source>
        <dbReference type="ARBA" id="ARBA00004141"/>
    </source>
</evidence>
<reference evidence="7 8" key="1">
    <citation type="journal article" name="Sci. Rep.">
        <title>Genome-scale phylogenetic analyses confirm Olpidium as the closest living zoosporic fungus to the non-flagellated, terrestrial fungi.</title>
        <authorList>
            <person name="Chang Y."/>
            <person name="Rochon D."/>
            <person name="Sekimoto S."/>
            <person name="Wang Y."/>
            <person name="Chovatia M."/>
            <person name="Sandor L."/>
            <person name="Salamov A."/>
            <person name="Grigoriev I.V."/>
            <person name="Stajich J.E."/>
            <person name="Spatafora J.W."/>
        </authorList>
    </citation>
    <scope>NUCLEOTIDE SEQUENCE [LARGE SCALE GENOMIC DNA]</scope>
    <source>
        <strain evidence="7">S191</strain>
    </source>
</reference>
<dbReference type="EMBL" id="JAEFCI010001144">
    <property type="protein sequence ID" value="KAG5463096.1"/>
    <property type="molecule type" value="Genomic_DNA"/>
</dbReference>
<evidence type="ECO:0000256" key="2">
    <source>
        <dbReference type="ARBA" id="ARBA00009310"/>
    </source>
</evidence>
<protein>
    <submittedName>
        <fullName evidence="7">Cleft lip and palate transmembrane 1</fullName>
    </submittedName>
</protein>
<dbReference type="PANTHER" id="PTHR21347:SF0">
    <property type="entry name" value="LIPID SCRAMBLASE CLPTM1L"/>
    <property type="match status" value="1"/>
</dbReference>
<proteinExistence type="inferred from homology"/>